<accession>A0A6C0HNB7</accession>
<feature type="region of interest" description="Disordered" evidence="1">
    <location>
        <begin position="1"/>
        <end position="20"/>
    </location>
</feature>
<keyword evidence="2" id="KW-0472">Membrane</keyword>
<keyword evidence="2" id="KW-0812">Transmembrane</keyword>
<keyword evidence="2" id="KW-1133">Transmembrane helix</keyword>
<evidence type="ECO:0000313" key="3">
    <source>
        <dbReference type="EMBL" id="QHT81877.1"/>
    </source>
</evidence>
<name>A0A6C0HNB7_9ZZZZ</name>
<organism evidence="3">
    <name type="scientific">viral metagenome</name>
    <dbReference type="NCBI Taxonomy" id="1070528"/>
    <lineage>
        <taxon>unclassified sequences</taxon>
        <taxon>metagenomes</taxon>
        <taxon>organismal metagenomes</taxon>
    </lineage>
</organism>
<proteinExistence type="predicted"/>
<evidence type="ECO:0000256" key="1">
    <source>
        <dbReference type="SAM" id="MobiDB-lite"/>
    </source>
</evidence>
<feature type="compositionally biased region" description="Basic residues" evidence="1">
    <location>
        <begin position="8"/>
        <end position="20"/>
    </location>
</feature>
<dbReference type="AlphaFoldDB" id="A0A6C0HNB7"/>
<protein>
    <submittedName>
        <fullName evidence="3">Uncharacterized protein</fullName>
    </submittedName>
</protein>
<evidence type="ECO:0000256" key="2">
    <source>
        <dbReference type="SAM" id="Phobius"/>
    </source>
</evidence>
<reference evidence="3" key="1">
    <citation type="journal article" date="2020" name="Nature">
        <title>Giant virus diversity and host interactions through global metagenomics.</title>
        <authorList>
            <person name="Schulz F."/>
            <person name="Roux S."/>
            <person name="Paez-Espino D."/>
            <person name="Jungbluth S."/>
            <person name="Walsh D.A."/>
            <person name="Denef V.J."/>
            <person name="McMahon K.D."/>
            <person name="Konstantinidis K.T."/>
            <person name="Eloe-Fadrosh E.A."/>
            <person name="Kyrpides N.C."/>
            <person name="Woyke T."/>
        </authorList>
    </citation>
    <scope>NUCLEOTIDE SEQUENCE</scope>
    <source>
        <strain evidence="3">GVMAG-M-3300023184-160</strain>
    </source>
</reference>
<dbReference type="EMBL" id="MN739993">
    <property type="protein sequence ID" value="QHT81877.1"/>
    <property type="molecule type" value="Genomic_DNA"/>
</dbReference>
<sequence>MNANKNTNKNKNRNTRKGLKQRMLEYYRNKPVPDLCCEKDYKREILIGQLFTLYEAMEKMTPQIGDGLGYMDSLYNDLFFFLSPERIQDEDKDSELISKILTRHMIKKDKNGIENVSKNGVIFVLTHVPLYYLLAFLGRAYSTYKRLKDSI</sequence>
<feature type="transmembrane region" description="Helical" evidence="2">
    <location>
        <begin position="120"/>
        <end position="141"/>
    </location>
</feature>